<dbReference type="RefSeq" id="WP_267532695.1">
    <property type="nucleotide sequence ID" value="NZ_JAPNKA010000001.1"/>
</dbReference>
<dbReference type="InterPro" id="IPR045584">
    <property type="entry name" value="Pilin-like"/>
</dbReference>
<dbReference type="Gene3D" id="3.30.700.10">
    <property type="entry name" value="Glycoprotein, Type 4 Pilin"/>
    <property type="match status" value="1"/>
</dbReference>
<organism evidence="3 4">
    <name type="scientific">Archangium lansingense</name>
    <dbReference type="NCBI Taxonomy" id="2995310"/>
    <lineage>
        <taxon>Bacteria</taxon>
        <taxon>Pseudomonadati</taxon>
        <taxon>Myxococcota</taxon>
        <taxon>Myxococcia</taxon>
        <taxon>Myxococcales</taxon>
        <taxon>Cystobacterineae</taxon>
        <taxon>Archangiaceae</taxon>
        <taxon>Archangium</taxon>
    </lineage>
</organism>
<sequence>MTPAPPEPHPKLTWKAFLRDFGLTIATSVGAVVAGASVLFTLLMTIGNVHFAAESHEQALLDLQNLQYALKHFHAKHQRYPSTEEGLQMLVDSRYLEQLPLDPWGQHYGYELREGLPVLWSYGADGAPGGEGPDADIFSRTKGAQAAGVCAPGSHQ</sequence>
<keyword evidence="1" id="KW-0812">Transmembrane</keyword>
<name>A0ABT3ZWB1_9BACT</name>
<dbReference type="Pfam" id="PF08334">
    <property type="entry name" value="T2SSG"/>
    <property type="match status" value="1"/>
</dbReference>
<evidence type="ECO:0000313" key="3">
    <source>
        <dbReference type="EMBL" id="MCY1073697.1"/>
    </source>
</evidence>
<reference evidence="3 4" key="1">
    <citation type="submission" date="2022-11" db="EMBL/GenBank/DDBJ databases">
        <title>Minimal conservation of predation-associated metabolite biosynthetic gene clusters underscores biosynthetic potential of Myxococcota including descriptions for ten novel species: Archangium lansinium sp. nov., Myxococcus landrumus sp. nov., Nannocystis bai.</title>
        <authorList>
            <person name="Ahearne A."/>
            <person name="Stevens C."/>
            <person name="Phillips K."/>
        </authorList>
    </citation>
    <scope>NUCLEOTIDE SEQUENCE [LARGE SCALE GENOMIC DNA]</scope>
    <source>
        <strain evidence="3 4">MIWBW</strain>
    </source>
</reference>
<evidence type="ECO:0000259" key="2">
    <source>
        <dbReference type="Pfam" id="PF08334"/>
    </source>
</evidence>
<proteinExistence type="predicted"/>
<keyword evidence="1" id="KW-0472">Membrane</keyword>
<dbReference type="SUPFAM" id="SSF54523">
    <property type="entry name" value="Pili subunits"/>
    <property type="match status" value="1"/>
</dbReference>
<keyword evidence="1" id="KW-1133">Transmembrane helix</keyword>
<dbReference type="InterPro" id="IPR013545">
    <property type="entry name" value="T2SS_protein-GspG_C"/>
</dbReference>
<dbReference type="EMBL" id="JAPNKA010000001">
    <property type="protein sequence ID" value="MCY1073697.1"/>
    <property type="molecule type" value="Genomic_DNA"/>
</dbReference>
<feature type="domain" description="Type II secretion system protein GspG C-terminal" evidence="2">
    <location>
        <begin position="56"/>
        <end position="139"/>
    </location>
</feature>
<protein>
    <submittedName>
        <fullName evidence="3">Type II secretion system protein GspG</fullName>
    </submittedName>
</protein>
<keyword evidence="4" id="KW-1185">Reference proteome</keyword>
<evidence type="ECO:0000256" key="1">
    <source>
        <dbReference type="SAM" id="Phobius"/>
    </source>
</evidence>
<evidence type="ECO:0000313" key="4">
    <source>
        <dbReference type="Proteomes" id="UP001207654"/>
    </source>
</evidence>
<gene>
    <name evidence="3" type="ORF">OV287_04300</name>
</gene>
<accession>A0ABT3ZWB1</accession>
<feature type="transmembrane region" description="Helical" evidence="1">
    <location>
        <begin position="21"/>
        <end position="46"/>
    </location>
</feature>
<dbReference type="Proteomes" id="UP001207654">
    <property type="component" value="Unassembled WGS sequence"/>
</dbReference>
<comment type="caution">
    <text evidence="3">The sequence shown here is derived from an EMBL/GenBank/DDBJ whole genome shotgun (WGS) entry which is preliminary data.</text>
</comment>